<dbReference type="PANTHER" id="PTHR42912">
    <property type="entry name" value="METHYLTRANSFERASE"/>
    <property type="match status" value="1"/>
</dbReference>
<dbReference type="InterPro" id="IPR013216">
    <property type="entry name" value="Methyltransf_11"/>
</dbReference>
<proteinExistence type="predicted"/>
<name>A0A521G1V7_9BACT</name>
<dbReference type="GO" id="GO:0032259">
    <property type="term" value="P:methylation"/>
    <property type="evidence" value="ECO:0007669"/>
    <property type="project" value="UniProtKB-KW"/>
</dbReference>
<dbReference type="InterPro" id="IPR029063">
    <property type="entry name" value="SAM-dependent_MTases_sf"/>
</dbReference>
<dbReference type="AlphaFoldDB" id="A0A521G1V7"/>
<reference evidence="2" key="1">
    <citation type="submission" date="2017-07" db="EMBL/GenBank/DDBJ databases">
        <title>The cable genome - Insights into the physiology and evolution of filamentous bacteria capable of sulfide oxidation via long distance electron transfer.</title>
        <authorList>
            <person name="Thorup C."/>
            <person name="Bjerg J.T."/>
            <person name="Schreiber L."/>
            <person name="Nielsen L.P."/>
            <person name="Kjeldsen K.U."/>
            <person name="Boesen T."/>
            <person name="Boggild A."/>
            <person name="Meysman F."/>
            <person name="Geelhoed J."/>
            <person name="Schramm A."/>
        </authorList>
    </citation>
    <scope>NUCLEOTIDE SEQUENCE [LARGE SCALE GENOMIC DNA]</scope>
    <source>
        <strain evidence="2">GS</strain>
    </source>
</reference>
<accession>A0A521G1V7</accession>
<keyword evidence="3" id="KW-1185">Reference proteome</keyword>
<dbReference type="InterPro" id="IPR050508">
    <property type="entry name" value="Methyltransf_Superfamily"/>
</dbReference>
<gene>
    <name evidence="2" type="ORF">CDV28_11337</name>
</gene>
<dbReference type="Gene3D" id="3.40.50.150">
    <property type="entry name" value="Vaccinia Virus protein VP39"/>
    <property type="match status" value="1"/>
</dbReference>
<dbReference type="Pfam" id="PF08241">
    <property type="entry name" value="Methyltransf_11"/>
    <property type="match status" value="1"/>
</dbReference>
<dbReference type="EMBL" id="NQJD01000013">
    <property type="protein sequence ID" value="TAA75009.1"/>
    <property type="molecule type" value="Genomic_DNA"/>
</dbReference>
<comment type="caution">
    <text evidence="2">The sequence shown here is derived from an EMBL/GenBank/DDBJ whole genome shotgun (WGS) entry which is preliminary data.</text>
</comment>
<feature type="domain" description="Methyltransferase type 11" evidence="1">
    <location>
        <begin position="31"/>
        <end position="119"/>
    </location>
</feature>
<dbReference type="CDD" id="cd02440">
    <property type="entry name" value="AdoMet_MTases"/>
    <property type="match status" value="1"/>
</dbReference>
<evidence type="ECO:0000313" key="2">
    <source>
        <dbReference type="EMBL" id="TAA75009.1"/>
    </source>
</evidence>
<evidence type="ECO:0000313" key="3">
    <source>
        <dbReference type="Proteomes" id="UP000316238"/>
    </source>
</evidence>
<evidence type="ECO:0000259" key="1">
    <source>
        <dbReference type="Pfam" id="PF08241"/>
    </source>
</evidence>
<dbReference type="Proteomes" id="UP000316238">
    <property type="component" value="Unassembled WGS sequence"/>
</dbReference>
<dbReference type="SUPFAM" id="SSF53335">
    <property type="entry name" value="S-adenosyl-L-methionine-dependent methyltransferases"/>
    <property type="match status" value="1"/>
</dbReference>
<sequence>MKEPIFEPVLRKIRIGKVIDEIKNIPRCNLLDIGCGFNYSFLSAVEQYIEHGTGIDFKVNEIYSEKISTIKMVLDETLNFNDCSFDAVTMLAVLEHIDKPIHIFSEIYRVLKPGGKLILTVPGKKAKPLLEFLAFKIGIVSRAEIEDHKKYYDLEEISQLVLNINEFEIIKHEHFQFGMNNFCVIKKSMIS</sequence>
<dbReference type="GO" id="GO:0008757">
    <property type="term" value="F:S-adenosylmethionine-dependent methyltransferase activity"/>
    <property type="evidence" value="ECO:0007669"/>
    <property type="project" value="InterPro"/>
</dbReference>
<organism evidence="2 3">
    <name type="scientific">Candidatus Electronema aureum</name>
    <dbReference type="NCBI Taxonomy" id="2005002"/>
    <lineage>
        <taxon>Bacteria</taxon>
        <taxon>Pseudomonadati</taxon>
        <taxon>Thermodesulfobacteriota</taxon>
        <taxon>Desulfobulbia</taxon>
        <taxon>Desulfobulbales</taxon>
        <taxon>Desulfobulbaceae</taxon>
        <taxon>Candidatus Electronema</taxon>
    </lineage>
</organism>
<keyword evidence="2" id="KW-0830">Ubiquinone</keyword>
<protein>
    <submittedName>
        <fullName evidence="2">Ubiquinone/menaquinone biosynthesis C-methylase UbiE</fullName>
    </submittedName>
</protein>